<dbReference type="SUPFAM" id="SSF51735">
    <property type="entry name" value="NAD(P)-binding Rossmann-fold domains"/>
    <property type="match status" value="1"/>
</dbReference>
<dbReference type="AlphaFoldDB" id="A0A2M9B7T7"/>
<organism evidence="3 4">
    <name type="scientific">Mumia flava</name>
    <dbReference type="NCBI Taxonomy" id="1348852"/>
    <lineage>
        <taxon>Bacteria</taxon>
        <taxon>Bacillati</taxon>
        <taxon>Actinomycetota</taxon>
        <taxon>Actinomycetes</taxon>
        <taxon>Propionibacteriales</taxon>
        <taxon>Nocardioidaceae</taxon>
        <taxon>Mumia</taxon>
    </lineage>
</organism>
<evidence type="ECO:0000256" key="1">
    <source>
        <dbReference type="SAM" id="MobiDB-lite"/>
    </source>
</evidence>
<dbReference type="GO" id="GO:0005886">
    <property type="term" value="C:plasma membrane"/>
    <property type="evidence" value="ECO:0007669"/>
    <property type="project" value="TreeGrafter"/>
</dbReference>
<dbReference type="PANTHER" id="PTHR12286:SF5">
    <property type="entry name" value="SACCHAROPINE DEHYDROGENASE-LIKE OXIDOREDUCTASE"/>
    <property type="match status" value="1"/>
</dbReference>
<dbReference type="PANTHER" id="PTHR12286">
    <property type="entry name" value="SACCHAROPINE DEHYDROGENASE-LIKE OXIDOREDUCTASE"/>
    <property type="match status" value="1"/>
</dbReference>
<keyword evidence="4" id="KW-1185">Reference proteome</keyword>
<reference evidence="3 4" key="1">
    <citation type="submission" date="2017-11" db="EMBL/GenBank/DDBJ databases">
        <title>Genomic Encyclopedia of Archaeal and Bacterial Type Strains, Phase II (KMG-II): From Individual Species to Whole Genera.</title>
        <authorList>
            <person name="Goeker M."/>
        </authorList>
    </citation>
    <scope>NUCLEOTIDE SEQUENCE [LARGE SCALE GENOMIC DNA]</scope>
    <source>
        <strain evidence="3 4">DSM 27763</strain>
    </source>
</reference>
<name>A0A2M9B7T7_9ACTN</name>
<evidence type="ECO:0000313" key="3">
    <source>
        <dbReference type="EMBL" id="PJJ54019.1"/>
    </source>
</evidence>
<evidence type="ECO:0000259" key="2">
    <source>
        <dbReference type="Pfam" id="PF03435"/>
    </source>
</evidence>
<evidence type="ECO:0000313" key="4">
    <source>
        <dbReference type="Proteomes" id="UP000230842"/>
    </source>
</evidence>
<dbReference type="InterPro" id="IPR036291">
    <property type="entry name" value="NAD(P)-bd_dom_sf"/>
</dbReference>
<dbReference type="Pfam" id="PF03435">
    <property type="entry name" value="Sacchrp_dh_NADP"/>
    <property type="match status" value="1"/>
</dbReference>
<dbReference type="InterPro" id="IPR005097">
    <property type="entry name" value="Sacchrp_dh_NADP-bd"/>
</dbReference>
<protein>
    <submittedName>
        <fullName evidence="3">Short subunit dehydrogenase-like uncharacterized protein</fullName>
    </submittedName>
</protein>
<dbReference type="InterPro" id="IPR051276">
    <property type="entry name" value="Saccharopine_DH-like_oxidrdct"/>
</dbReference>
<accession>A0A2M9B7T7</accession>
<feature type="compositionally biased region" description="Basic and acidic residues" evidence="1">
    <location>
        <begin position="8"/>
        <end position="20"/>
    </location>
</feature>
<dbReference type="GO" id="GO:0009247">
    <property type="term" value="P:glycolipid biosynthetic process"/>
    <property type="evidence" value="ECO:0007669"/>
    <property type="project" value="TreeGrafter"/>
</dbReference>
<dbReference type="Gene3D" id="3.40.50.720">
    <property type="entry name" value="NAD(P)-binding Rossmann-like Domain"/>
    <property type="match status" value="1"/>
</dbReference>
<comment type="caution">
    <text evidence="3">The sequence shown here is derived from an EMBL/GenBank/DDBJ whole genome shotgun (WGS) entry which is preliminary data.</text>
</comment>
<dbReference type="Proteomes" id="UP000230842">
    <property type="component" value="Unassembled WGS sequence"/>
</dbReference>
<feature type="domain" description="Saccharopine dehydrogenase NADP binding" evidence="2">
    <location>
        <begin position="37"/>
        <end position="163"/>
    </location>
</feature>
<dbReference type="EMBL" id="PGEZ01000002">
    <property type="protein sequence ID" value="PJJ54019.1"/>
    <property type="molecule type" value="Genomic_DNA"/>
</dbReference>
<sequence>MWHGSRGSRVEIHGDVETRVRTAPGPPSTLAQMSHDIALLGATGFAGRLTAEHLAAHLPDDASWAIAGRSRAKLEAVAQAVADAGGNVPQVVEADVSDATAVRDLAESTRVLGTTVGPYVEYGEAAVAAAAAAGIAYCDLTGEPEFVDRTWLRHHAEAERTGARLVHACGFDSIPYDIGVLNTIKALREAGTDEGTPIRVRGYVRASAQFSGGTYHSAVRAFSRLRESRQLAKQRRAAEPRQQGRRVRGLSGRPERAPDGGYALPLPTLDPQIVLRSARALGEYGDDFGYGHFAHVKRLTTVVGAGVGGAVVLGAAQVPPLRDALLRVKTPGEGPSEQTRAKSWFRVRFHASAGEGSGARTLVTEARGGDPGYTETAVMLGESLMALAYDDVPKVAGQVTTAVAMGEALLERLPYFRTL</sequence>
<feature type="region of interest" description="Disordered" evidence="1">
    <location>
        <begin position="230"/>
        <end position="263"/>
    </location>
</feature>
<proteinExistence type="predicted"/>
<gene>
    <name evidence="3" type="ORF">CLV56_3522</name>
</gene>
<feature type="region of interest" description="Disordered" evidence="1">
    <location>
        <begin position="1"/>
        <end position="26"/>
    </location>
</feature>